<organism evidence="1 2">
    <name type="scientific">Entomophthora muscae</name>
    <dbReference type="NCBI Taxonomy" id="34485"/>
    <lineage>
        <taxon>Eukaryota</taxon>
        <taxon>Fungi</taxon>
        <taxon>Fungi incertae sedis</taxon>
        <taxon>Zoopagomycota</taxon>
        <taxon>Entomophthoromycotina</taxon>
        <taxon>Entomophthoromycetes</taxon>
        <taxon>Entomophthorales</taxon>
        <taxon>Entomophthoraceae</taxon>
        <taxon>Entomophthora</taxon>
    </lineage>
</organism>
<name>A0ACC2TSC8_9FUNG</name>
<reference evidence="1" key="1">
    <citation type="submission" date="2022-04" db="EMBL/GenBank/DDBJ databases">
        <title>Genome of the entomopathogenic fungus Entomophthora muscae.</title>
        <authorList>
            <person name="Elya C."/>
            <person name="Lovett B.R."/>
            <person name="Lee E."/>
            <person name="Macias A.M."/>
            <person name="Hajek A.E."/>
            <person name="De Bivort B.L."/>
            <person name="Kasson M.T."/>
            <person name="De Fine Licht H.H."/>
            <person name="Stajich J.E."/>
        </authorList>
    </citation>
    <scope>NUCLEOTIDE SEQUENCE</scope>
    <source>
        <strain evidence="1">Berkeley</strain>
    </source>
</reference>
<dbReference type="EMBL" id="QTSX02002195">
    <property type="protein sequence ID" value="KAJ9077489.1"/>
    <property type="molecule type" value="Genomic_DNA"/>
</dbReference>
<proteinExistence type="predicted"/>
<accession>A0ACC2TSC8</accession>
<dbReference type="Proteomes" id="UP001165960">
    <property type="component" value="Unassembled WGS sequence"/>
</dbReference>
<sequence>MNKRGTSWLSPSLGPGKDCIIILDSDDALPEETSLPTQALGGSDEEAASESEKDTFIKKDEFENETISFTHKTLSNSMITISDSEEEKEDSIVNQSESRNISEKNSSTDTITHNNSPSIHASDKESIECCNKWFGTSCK</sequence>
<protein>
    <submittedName>
        <fullName evidence="1">Uncharacterized protein</fullName>
    </submittedName>
</protein>
<keyword evidence="2" id="KW-1185">Reference proteome</keyword>
<gene>
    <name evidence="1" type="ORF">DSO57_1016266</name>
</gene>
<evidence type="ECO:0000313" key="1">
    <source>
        <dbReference type="EMBL" id="KAJ9077489.1"/>
    </source>
</evidence>
<comment type="caution">
    <text evidence="1">The sequence shown here is derived from an EMBL/GenBank/DDBJ whole genome shotgun (WGS) entry which is preliminary data.</text>
</comment>
<evidence type="ECO:0000313" key="2">
    <source>
        <dbReference type="Proteomes" id="UP001165960"/>
    </source>
</evidence>